<evidence type="ECO:0000256" key="11">
    <source>
        <dbReference type="ARBA" id="ARBA00023170"/>
    </source>
</evidence>
<keyword evidence="8" id="KW-0677">Repeat</keyword>
<evidence type="ECO:0000256" key="4">
    <source>
        <dbReference type="ARBA" id="ARBA00022475"/>
    </source>
</evidence>
<keyword evidence="4" id="KW-1003">Cell membrane</keyword>
<dbReference type="InterPro" id="IPR001611">
    <property type="entry name" value="Leu-rich_rpt"/>
</dbReference>
<dbReference type="GO" id="GO:0005886">
    <property type="term" value="C:plasma membrane"/>
    <property type="evidence" value="ECO:0007669"/>
    <property type="project" value="UniProtKB-SubCell"/>
</dbReference>
<dbReference type="AlphaFoldDB" id="A0A2N9GKU6"/>
<evidence type="ECO:0000256" key="13">
    <source>
        <dbReference type="SAM" id="Phobius"/>
    </source>
</evidence>
<gene>
    <name evidence="16" type="ORF">FSB_LOCUS30959</name>
</gene>
<dbReference type="Pfam" id="PF00560">
    <property type="entry name" value="LRR_1"/>
    <property type="match status" value="8"/>
</dbReference>
<evidence type="ECO:0000256" key="3">
    <source>
        <dbReference type="ARBA" id="ARBA00009592"/>
    </source>
</evidence>
<dbReference type="EMBL" id="OIVN01002371">
    <property type="protein sequence ID" value="SPD03077.1"/>
    <property type="molecule type" value="Genomic_DNA"/>
</dbReference>
<evidence type="ECO:0000256" key="7">
    <source>
        <dbReference type="ARBA" id="ARBA00022729"/>
    </source>
</evidence>
<keyword evidence="6 13" id="KW-0812">Transmembrane</keyword>
<name>A0A2N9GKU6_FAGSY</name>
<accession>A0A2N9GKU6</accession>
<evidence type="ECO:0000256" key="6">
    <source>
        <dbReference type="ARBA" id="ARBA00022692"/>
    </source>
</evidence>
<dbReference type="InterPro" id="IPR013210">
    <property type="entry name" value="LRR_N_plant-typ"/>
</dbReference>
<feature type="domain" description="Leucine-rich repeat-containing N-terminal plant-type" evidence="14">
    <location>
        <begin position="2"/>
        <end position="19"/>
    </location>
</feature>
<dbReference type="PRINTS" id="PR00019">
    <property type="entry name" value="LEURICHRPT"/>
</dbReference>
<dbReference type="SUPFAM" id="SSF52058">
    <property type="entry name" value="L domain-like"/>
    <property type="match status" value="2"/>
</dbReference>
<dbReference type="Pfam" id="PF08263">
    <property type="entry name" value="LRRNT_2"/>
    <property type="match status" value="1"/>
</dbReference>
<dbReference type="Gene3D" id="3.80.10.10">
    <property type="entry name" value="Ribonuclease Inhibitor"/>
    <property type="match status" value="4"/>
</dbReference>
<evidence type="ECO:0000256" key="2">
    <source>
        <dbReference type="ARBA" id="ARBA00004479"/>
    </source>
</evidence>
<evidence type="ECO:0000313" key="16">
    <source>
        <dbReference type="EMBL" id="SPD03077.1"/>
    </source>
</evidence>
<feature type="domain" description="Disease resistance R13L4/SHOC-2-like LRR" evidence="15">
    <location>
        <begin position="201"/>
        <end position="377"/>
    </location>
</feature>
<dbReference type="SMART" id="SM00365">
    <property type="entry name" value="LRR_SD22"/>
    <property type="match status" value="8"/>
</dbReference>
<comment type="subcellular location">
    <subcellularLocation>
        <location evidence="1">Cell membrane</location>
        <topology evidence="1">Single-pass membrane protein</topology>
    </subcellularLocation>
    <subcellularLocation>
        <location evidence="2">Membrane</location>
        <topology evidence="2">Single-pass type I membrane protein</topology>
    </subcellularLocation>
</comment>
<dbReference type="Pfam" id="PF23598">
    <property type="entry name" value="LRR_14"/>
    <property type="match status" value="1"/>
</dbReference>
<keyword evidence="10 13" id="KW-0472">Membrane</keyword>
<evidence type="ECO:0000256" key="9">
    <source>
        <dbReference type="ARBA" id="ARBA00022989"/>
    </source>
</evidence>
<evidence type="ECO:0000256" key="1">
    <source>
        <dbReference type="ARBA" id="ARBA00004162"/>
    </source>
</evidence>
<keyword evidence="9 13" id="KW-1133">Transmembrane helix</keyword>
<keyword evidence="5" id="KW-0433">Leucine-rich repeat</keyword>
<reference evidence="16" key="1">
    <citation type="submission" date="2018-02" db="EMBL/GenBank/DDBJ databases">
        <authorList>
            <person name="Cohen D.B."/>
            <person name="Kent A.D."/>
        </authorList>
    </citation>
    <scope>NUCLEOTIDE SEQUENCE</scope>
</reference>
<dbReference type="FunFam" id="3.80.10.10:FF:000213">
    <property type="entry name" value="Tyrosine-sulfated glycopeptide receptor 1"/>
    <property type="match status" value="1"/>
</dbReference>
<proteinExistence type="inferred from homology"/>
<evidence type="ECO:0000259" key="15">
    <source>
        <dbReference type="Pfam" id="PF23598"/>
    </source>
</evidence>
<evidence type="ECO:0000256" key="12">
    <source>
        <dbReference type="ARBA" id="ARBA00023180"/>
    </source>
</evidence>
<dbReference type="FunFam" id="3.80.10.10:FF:000041">
    <property type="entry name" value="LRR receptor-like serine/threonine-protein kinase ERECTA"/>
    <property type="match status" value="1"/>
</dbReference>
<dbReference type="InterPro" id="IPR032675">
    <property type="entry name" value="LRR_dom_sf"/>
</dbReference>
<evidence type="ECO:0000256" key="10">
    <source>
        <dbReference type="ARBA" id="ARBA00023136"/>
    </source>
</evidence>
<dbReference type="PROSITE" id="PS51450">
    <property type="entry name" value="LRR"/>
    <property type="match status" value="1"/>
</dbReference>
<protein>
    <submittedName>
        <fullName evidence="16">Uncharacterized protein</fullName>
    </submittedName>
</protein>
<dbReference type="InterPro" id="IPR055414">
    <property type="entry name" value="LRR_R13L4/SHOC2-like"/>
</dbReference>
<comment type="similarity">
    <text evidence="3">Belongs to the RLP family.</text>
</comment>
<dbReference type="SMART" id="SM00369">
    <property type="entry name" value="LRR_TYP"/>
    <property type="match status" value="9"/>
</dbReference>
<dbReference type="FunFam" id="3.80.10.10:FF:000095">
    <property type="entry name" value="LRR receptor-like serine/threonine-protein kinase GSO1"/>
    <property type="match status" value="1"/>
</dbReference>
<keyword evidence="12" id="KW-0325">Glycoprotein</keyword>
<feature type="transmembrane region" description="Helical" evidence="13">
    <location>
        <begin position="792"/>
        <end position="817"/>
    </location>
</feature>
<sequence>MENWKEGTDCCSWDGVTCDRVRGDVIGLDLSCSWLNGTIPYNSSLFLLTRLQLLNLASNDFYSSPISSGFGQFPRLRYLNLSNSYFFGQVPLELSHLSQLASLDLSGYSVSLQTSVVKRLFQNLTKLRELHLDYVNMSSVSLTSFVNLSSSLTSLTLEYCELRGRLPDTIFRLPNLLKLSLSGNSELMMGLFPMVNWTNPLRYLDLSGCNVSGPVPASLDNLTQLTVLDLSYNNFSGSIPASLGNLTKVTQFYLNSNNFSGSIPASLGNLTKLTEVDLSYNNFTGEIPSSLSNLKDLTFIDFSYNSFGGRIPDFLTNLTKLTTVYLSSNYFSQICEFQPGNSLESLFLDNNRLYGSIPKSISNLVNLIELDISSNNLSGIVKFELFQNLISLNLSYNFLSSIEQLPWENLMYLDLRANLLQGQLPILPSLVEEFFISNNRLTGEIPSTICNVSTLKILDISNNNLSGMIPRCLGNLSYVSVIDIRMNSFQGTIPETLAKCTELKGIVFNGNQLEGLLPPSLVNCTKLEVLDLGNNNINDSFPYWLEALLELHILVLRSNRFHGPIGNHKTRGTFFSKLQILDLSHNEFSGRLPVHYFGNMKAMMSNDEGKHGLQYLGARYILNMSGPTSYPYTVGVTVKGSETQPFGISTIFTTIDLSGNKFQGEIPEVLARLKFLRLLNLSHNSLTGHIPLSLANLSALESIDLSSNKLTGEIPTQLTSLTFLAKLNLSQNQLIGPIPQGKQFDTFENDSYYGNLGLCGLPLSIKCRTDASPLPSPSIFQEDNDSMFASGFGWKAVLMGYGCGFVFGLAVGYVFWFKTEKPQWLVRFFDGGNGKTGWPNNQRPRRRRS</sequence>
<dbReference type="InterPro" id="IPR003591">
    <property type="entry name" value="Leu-rich_rpt_typical-subtyp"/>
</dbReference>
<organism evidence="16">
    <name type="scientific">Fagus sylvatica</name>
    <name type="common">Beechnut</name>
    <dbReference type="NCBI Taxonomy" id="28930"/>
    <lineage>
        <taxon>Eukaryota</taxon>
        <taxon>Viridiplantae</taxon>
        <taxon>Streptophyta</taxon>
        <taxon>Embryophyta</taxon>
        <taxon>Tracheophyta</taxon>
        <taxon>Spermatophyta</taxon>
        <taxon>Magnoliopsida</taxon>
        <taxon>eudicotyledons</taxon>
        <taxon>Gunneridae</taxon>
        <taxon>Pentapetalae</taxon>
        <taxon>rosids</taxon>
        <taxon>fabids</taxon>
        <taxon>Fagales</taxon>
        <taxon>Fagaceae</taxon>
        <taxon>Fagus</taxon>
    </lineage>
</organism>
<dbReference type="PANTHER" id="PTHR27000:SF787">
    <property type="entry name" value="RECEPTOR-LIKE PROTEIN 39"/>
    <property type="match status" value="1"/>
</dbReference>
<dbReference type="PANTHER" id="PTHR27000">
    <property type="entry name" value="LEUCINE-RICH REPEAT RECEPTOR-LIKE PROTEIN KINASE FAMILY PROTEIN-RELATED"/>
    <property type="match status" value="1"/>
</dbReference>
<evidence type="ECO:0000256" key="8">
    <source>
        <dbReference type="ARBA" id="ARBA00022737"/>
    </source>
</evidence>
<dbReference type="SUPFAM" id="SSF52047">
    <property type="entry name" value="RNI-like"/>
    <property type="match status" value="1"/>
</dbReference>
<evidence type="ECO:0000259" key="14">
    <source>
        <dbReference type="Pfam" id="PF08263"/>
    </source>
</evidence>
<keyword evidence="11" id="KW-0675">Receptor</keyword>
<keyword evidence="7" id="KW-0732">Signal</keyword>
<evidence type="ECO:0000256" key="5">
    <source>
        <dbReference type="ARBA" id="ARBA00022614"/>
    </source>
</evidence>